<sequence>MNSSSISISKAALIGVACIVLVESYLGTFSDDQFTRIGLQRTAELEQQSAPLIEIFGDSVADGGINEVLLARELGLKQDELVNASIPGTHAYYAYFVLKRQIDAGHVPKNIILAYNARSYARAPGEKFLARFARWREMPTAVRHGIPFEDLARSVVARFSFSLRYRDELNAMIRTKEGGGFFDPQVTPAEDRAVRTARLPVLRPEPSRMASASGFNPGFHGGAFIPAAEITSSLRSFFELTQKHQIEVFLVSMPKTEEAKRRHNENGFDAAYEGFMDNMVMQGGAHWLLREQLPLAADCFSDAVHLTPCAAFDFSLLLAEKMKMSGMLQGIHDKH</sequence>
<dbReference type="Proteomes" id="UP001596052">
    <property type="component" value="Unassembled WGS sequence"/>
</dbReference>
<dbReference type="SUPFAM" id="SSF52266">
    <property type="entry name" value="SGNH hydrolase"/>
    <property type="match status" value="1"/>
</dbReference>
<gene>
    <name evidence="1" type="ORF">ACFQDI_01215</name>
</gene>
<name>A0ABW0KL38_9BACT</name>
<protein>
    <recommendedName>
        <fullName evidence="3">DUF1574 domain-containing protein</fullName>
    </recommendedName>
</protein>
<evidence type="ECO:0000313" key="2">
    <source>
        <dbReference type="Proteomes" id="UP001596052"/>
    </source>
</evidence>
<proteinExistence type="predicted"/>
<evidence type="ECO:0000313" key="1">
    <source>
        <dbReference type="EMBL" id="MFC5453458.1"/>
    </source>
</evidence>
<keyword evidence="2" id="KW-1185">Reference proteome</keyword>
<accession>A0ABW0KL38</accession>
<comment type="caution">
    <text evidence="1">The sequence shown here is derived from an EMBL/GenBank/DDBJ whole genome shotgun (WGS) entry which is preliminary data.</text>
</comment>
<organism evidence="1 2">
    <name type="scientific">Prosthecobacter fluviatilis</name>
    <dbReference type="NCBI Taxonomy" id="445931"/>
    <lineage>
        <taxon>Bacteria</taxon>
        <taxon>Pseudomonadati</taxon>
        <taxon>Verrucomicrobiota</taxon>
        <taxon>Verrucomicrobiia</taxon>
        <taxon>Verrucomicrobiales</taxon>
        <taxon>Verrucomicrobiaceae</taxon>
        <taxon>Prosthecobacter</taxon>
    </lineage>
</organism>
<dbReference type="EMBL" id="JBHSMQ010000001">
    <property type="protein sequence ID" value="MFC5453458.1"/>
    <property type="molecule type" value="Genomic_DNA"/>
</dbReference>
<reference evidence="2" key="1">
    <citation type="journal article" date="2019" name="Int. J. Syst. Evol. Microbiol.">
        <title>The Global Catalogue of Microorganisms (GCM) 10K type strain sequencing project: providing services to taxonomists for standard genome sequencing and annotation.</title>
        <authorList>
            <consortium name="The Broad Institute Genomics Platform"/>
            <consortium name="The Broad Institute Genome Sequencing Center for Infectious Disease"/>
            <person name="Wu L."/>
            <person name="Ma J."/>
        </authorList>
    </citation>
    <scope>NUCLEOTIDE SEQUENCE [LARGE SCALE GENOMIC DNA]</scope>
    <source>
        <strain evidence="2">CGMCC 4.1469</strain>
    </source>
</reference>
<dbReference type="RefSeq" id="WP_377162555.1">
    <property type="nucleotide sequence ID" value="NZ_JBHSMQ010000001.1"/>
</dbReference>
<evidence type="ECO:0008006" key="3">
    <source>
        <dbReference type="Google" id="ProtNLM"/>
    </source>
</evidence>